<dbReference type="PANTHER" id="PTHR33223">
    <property type="entry name" value="CCHC-TYPE DOMAIN-CONTAINING PROTEIN"/>
    <property type="match status" value="1"/>
</dbReference>
<dbReference type="PANTHER" id="PTHR33223:SF11">
    <property type="entry name" value="ELEMENT PROTEIN, PUTATIVE-RELATED"/>
    <property type="match status" value="1"/>
</dbReference>
<sequence length="275" mass="30642">MEELLQALTDGVGDAIVVPPVLASQFELKIRLLNLVTAISFHGFETKILTLISERVARTWIKKEPPNSITTWNGLVSKFVNHFFPPRTTNLRNEITRFQQRFGESFTEAWDQFKGLLNKCPHHGFSPLHQIDTFYNGLNQSDQDSLNFLAGGNFLTRNTQEALTIIENKSNVRISRNKPQVSSDSGSSSQNDAITALVKQVEALVSSMNKPVHVIQEGYETCGGPHPYYECQAVGGYTQNIYATTGNYNSGGNAYQPQGNRDLLSVRISNNDPAY</sequence>
<protein>
    <recommendedName>
        <fullName evidence="1">Retrotransposon gag domain-containing protein</fullName>
    </recommendedName>
</protein>
<dbReference type="InterPro" id="IPR005162">
    <property type="entry name" value="Retrotrans_gag_dom"/>
</dbReference>
<proteinExistence type="predicted"/>
<dbReference type="AlphaFoldDB" id="A0A699JQX4"/>
<dbReference type="EMBL" id="BKCJ010439897">
    <property type="protein sequence ID" value="GFA52861.1"/>
    <property type="molecule type" value="Genomic_DNA"/>
</dbReference>
<evidence type="ECO:0000259" key="1">
    <source>
        <dbReference type="Pfam" id="PF03732"/>
    </source>
</evidence>
<organism evidence="2">
    <name type="scientific">Tanacetum cinerariifolium</name>
    <name type="common">Dalmatian daisy</name>
    <name type="synonym">Chrysanthemum cinerariifolium</name>
    <dbReference type="NCBI Taxonomy" id="118510"/>
    <lineage>
        <taxon>Eukaryota</taxon>
        <taxon>Viridiplantae</taxon>
        <taxon>Streptophyta</taxon>
        <taxon>Embryophyta</taxon>
        <taxon>Tracheophyta</taxon>
        <taxon>Spermatophyta</taxon>
        <taxon>Magnoliopsida</taxon>
        <taxon>eudicotyledons</taxon>
        <taxon>Gunneridae</taxon>
        <taxon>Pentapetalae</taxon>
        <taxon>asterids</taxon>
        <taxon>campanulids</taxon>
        <taxon>Asterales</taxon>
        <taxon>Asteraceae</taxon>
        <taxon>Asteroideae</taxon>
        <taxon>Anthemideae</taxon>
        <taxon>Anthemidinae</taxon>
        <taxon>Tanacetum</taxon>
    </lineage>
</organism>
<accession>A0A699JQX4</accession>
<comment type="caution">
    <text evidence="2">The sequence shown here is derived from an EMBL/GenBank/DDBJ whole genome shotgun (WGS) entry which is preliminary data.</text>
</comment>
<name>A0A699JQX4_TANCI</name>
<feature type="domain" description="Retrotransposon gag" evidence="1">
    <location>
        <begin position="57"/>
        <end position="140"/>
    </location>
</feature>
<reference evidence="2" key="1">
    <citation type="journal article" date="2019" name="Sci. Rep.">
        <title>Draft genome of Tanacetum cinerariifolium, the natural source of mosquito coil.</title>
        <authorList>
            <person name="Yamashiro T."/>
            <person name="Shiraishi A."/>
            <person name="Satake H."/>
            <person name="Nakayama K."/>
        </authorList>
    </citation>
    <scope>NUCLEOTIDE SEQUENCE</scope>
</reference>
<evidence type="ECO:0000313" key="2">
    <source>
        <dbReference type="EMBL" id="GFA52861.1"/>
    </source>
</evidence>
<dbReference type="Pfam" id="PF03732">
    <property type="entry name" value="Retrotrans_gag"/>
    <property type="match status" value="1"/>
</dbReference>
<gene>
    <name evidence="2" type="ORF">Tci_624833</name>
</gene>